<dbReference type="STRING" id="262316.MAP_3066c"/>
<evidence type="ECO:0000313" key="2">
    <source>
        <dbReference type="Proteomes" id="UP000000580"/>
    </source>
</evidence>
<evidence type="ECO:0008006" key="3">
    <source>
        <dbReference type="Google" id="ProtNLM"/>
    </source>
</evidence>
<protein>
    <recommendedName>
        <fullName evidence="3">Phosphodiesterase</fullName>
    </recommendedName>
</protein>
<dbReference type="Proteomes" id="UP000000580">
    <property type="component" value="Chromosome"/>
</dbReference>
<dbReference type="AlphaFoldDB" id="Q73VE8"/>
<keyword evidence="2" id="KW-1185">Reference proteome</keyword>
<dbReference type="KEGG" id="mpa:MAP_3066c"/>
<organism evidence="1 2">
    <name type="scientific">Mycolicibacterium paratuberculosis (strain ATCC BAA-968 / K-10)</name>
    <name type="common">Mycobacterium paratuberculosis</name>
    <dbReference type="NCBI Taxonomy" id="262316"/>
    <lineage>
        <taxon>Bacteria</taxon>
        <taxon>Bacillati</taxon>
        <taxon>Actinomycetota</taxon>
        <taxon>Actinomycetes</taxon>
        <taxon>Mycobacteriales</taxon>
        <taxon>Mycobacteriaceae</taxon>
        <taxon>Mycobacterium</taxon>
        <taxon>Mycobacterium avium complex (MAC)</taxon>
    </lineage>
</organism>
<dbReference type="EMBL" id="AE016958">
    <property type="protein sequence ID" value="AAS05614.1"/>
    <property type="molecule type" value="Genomic_DNA"/>
</dbReference>
<reference evidence="1 2" key="1">
    <citation type="journal article" date="2005" name="Proc. Natl. Acad. Sci. U.S.A.">
        <title>The complete genome sequence of Mycobacterium avium subspecies paratuberculosis.</title>
        <authorList>
            <person name="Li L."/>
            <person name="Bannantine J.P."/>
            <person name="Zhang Q."/>
            <person name="Amonsin A."/>
            <person name="May B.J."/>
            <person name="Alt D."/>
            <person name="Banerji N."/>
            <person name="Kanjilal S."/>
            <person name="Kapur V."/>
        </authorList>
    </citation>
    <scope>NUCLEOTIDE SEQUENCE [LARGE SCALE GENOMIC DNA]</scope>
    <source>
        <strain evidence="2">ATCC BAA-968 / K-10</strain>
    </source>
</reference>
<gene>
    <name evidence="1" type="ordered locus">MAP_3066c</name>
</gene>
<name>Q73VE8_MYCPA</name>
<proteinExistence type="predicted"/>
<dbReference type="eggNOG" id="COG3832">
    <property type="taxonomic scope" value="Bacteria"/>
</dbReference>
<accession>Q73VE8</accession>
<evidence type="ECO:0000313" key="1">
    <source>
        <dbReference type="EMBL" id="AAS05614.1"/>
    </source>
</evidence>
<dbReference type="HOGENOM" id="CLU_100171_0_0_11"/>
<sequence>MRQRKFRACGRPKVVRSGGFPSTQNGNPRPVNVFELATAPFGWGSAIRGKRFFHPDGVLAGGVVERVAPAGRGLPIPPSRIVARLSKATGTPGALPDFIGLALRVNAPQPAGTPWDILLVSAGSGVLSRAVALRPATSWNAQTLTTLMPLRYQDANWWLRARTAGDIGGARLALDDVRRRLERGGIEVSLDQACGRGDFTPLARVSLTAVIDDDVSFDPVVNTAPGVSLHPRWLADLRARAYRHSRDGRDADQ</sequence>